<proteinExistence type="predicted"/>
<evidence type="ECO:0000313" key="1">
    <source>
        <dbReference type="Proteomes" id="UP000887574"/>
    </source>
</evidence>
<dbReference type="Proteomes" id="UP000887574">
    <property type="component" value="Unplaced"/>
</dbReference>
<name>A0A915DUW1_9BILA</name>
<protein>
    <submittedName>
        <fullName evidence="2">Uncharacterized protein</fullName>
    </submittedName>
</protein>
<dbReference type="AlphaFoldDB" id="A0A915DUW1"/>
<reference evidence="2" key="1">
    <citation type="submission" date="2022-11" db="UniProtKB">
        <authorList>
            <consortium name="WormBaseParasite"/>
        </authorList>
    </citation>
    <scope>IDENTIFICATION</scope>
</reference>
<dbReference type="WBParaSite" id="jg23428.2">
    <property type="protein sequence ID" value="jg23428.2"/>
    <property type="gene ID" value="jg23428"/>
</dbReference>
<accession>A0A915DUW1</accession>
<sequence>MFGYPTGLSALLVRREHGAHLLHKTTYFGGGTVDFASDTNLFEKTKNYLLNLKHANGSPVAVVYGWKYGNLTSQAL</sequence>
<organism evidence="1 2">
    <name type="scientific">Ditylenchus dipsaci</name>
    <dbReference type="NCBI Taxonomy" id="166011"/>
    <lineage>
        <taxon>Eukaryota</taxon>
        <taxon>Metazoa</taxon>
        <taxon>Ecdysozoa</taxon>
        <taxon>Nematoda</taxon>
        <taxon>Chromadorea</taxon>
        <taxon>Rhabditida</taxon>
        <taxon>Tylenchina</taxon>
        <taxon>Tylenchomorpha</taxon>
        <taxon>Sphaerularioidea</taxon>
        <taxon>Anguinidae</taxon>
        <taxon>Anguininae</taxon>
        <taxon>Ditylenchus</taxon>
    </lineage>
</organism>
<evidence type="ECO:0000313" key="2">
    <source>
        <dbReference type="WBParaSite" id="jg23428.2"/>
    </source>
</evidence>
<keyword evidence="1" id="KW-1185">Reference proteome</keyword>